<evidence type="ECO:0000313" key="3">
    <source>
        <dbReference type="EMBL" id="OFW56723.1"/>
    </source>
</evidence>
<dbReference type="NCBIfam" id="TIGR02175">
    <property type="entry name" value="PorC_KorC"/>
    <property type="match status" value="1"/>
</dbReference>
<dbReference type="PANTHER" id="PTHR43366:SF1">
    <property type="entry name" value="PYRUVATE SYNTHASE SUBUNIT PORC"/>
    <property type="match status" value="1"/>
</dbReference>
<gene>
    <name evidence="3" type="ORF">A2Y75_08055</name>
</gene>
<proteinExistence type="predicted"/>
<keyword evidence="3" id="KW-0670">Pyruvate</keyword>
<dbReference type="EMBL" id="MELK01000041">
    <property type="protein sequence ID" value="OFW56723.1"/>
    <property type="molecule type" value="Genomic_DNA"/>
</dbReference>
<dbReference type="InterPro" id="IPR051626">
    <property type="entry name" value="Oxidoreductase_gamma_subunit"/>
</dbReference>
<dbReference type="NCBIfam" id="NF006321">
    <property type="entry name" value="PRK08534.1"/>
    <property type="match status" value="1"/>
</dbReference>
<dbReference type="PANTHER" id="PTHR43366">
    <property type="entry name" value="PYRUVATE SYNTHASE SUBUNIT PORC"/>
    <property type="match status" value="1"/>
</dbReference>
<dbReference type="InterPro" id="IPR002869">
    <property type="entry name" value="Pyrv_flavodox_OxRed_cen"/>
</dbReference>
<dbReference type="InterPro" id="IPR011894">
    <property type="entry name" value="PorC_KorC"/>
</dbReference>
<accession>A0A1F2WIQ6</accession>
<dbReference type="STRING" id="1797197.A2Y75_08055"/>
<dbReference type="Pfam" id="PF01558">
    <property type="entry name" value="POR"/>
    <property type="match status" value="1"/>
</dbReference>
<reference evidence="3 4" key="1">
    <citation type="journal article" date="2016" name="Nat. Commun.">
        <title>Thousands of microbial genomes shed light on interconnected biogeochemical processes in an aquifer system.</title>
        <authorList>
            <person name="Anantharaman K."/>
            <person name="Brown C.T."/>
            <person name="Hug L.A."/>
            <person name="Sharon I."/>
            <person name="Castelle C.J."/>
            <person name="Probst A.J."/>
            <person name="Thomas B.C."/>
            <person name="Singh A."/>
            <person name="Wilkins M.J."/>
            <person name="Karaoz U."/>
            <person name="Brodie E.L."/>
            <person name="Williams K.H."/>
            <person name="Hubbard S.S."/>
            <person name="Banfield J.F."/>
        </authorList>
    </citation>
    <scope>NUCLEOTIDE SEQUENCE [LARGE SCALE GENOMIC DNA]</scope>
</reference>
<evidence type="ECO:0000259" key="2">
    <source>
        <dbReference type="Pfam" id="PF01558"/>
    </source>
</evidence>
<sequence>MEEIRVHGRGGMGNVTAAELLAEAAFADGKYAQAFPSFGAERQGAPVVAFVRIDNRPIRLRQQIYEPGYLIIQDAGLIYSGDVMKGLKPGGSVVVNTTLPGEELPIDAGYKIYTVPALKVAMEIIGRPIFNVVMVGAFACATGLVKLDAVTQAIRERFPGELGEKEAEATIKACEQIGECG</sequence>
<organism evidence="3 4">
    <name type="scientific">Candidatus Solincola sediminis</name>
    <dbReference type="NCBI Taxonomy" id="1797199"/>
    <lineage>
        <taxon>Bacteria</taxon>
        <taxon>Bacillati</taxon>
        <taxon>Actinomycetota</taxon>
        <taxon>Candidatus Geothermincolia</taxon>
        <taxon>Candidatus Geothermincolales</taxon>
        <taxon>Candidatus Geothermincolaceae</taxon>
        <taxon>Candidatus Solincola</taxon>
    </lineage>
</organism>
<feature type="domain" description="Pyruvate/ketoisovalerate oxidoreductase catalytic" evidence="2">
    <location>
        <begin position="10"/>
        <end position="175"/>
    </location>
</feature>
<name>A0A1F2WIQ6_9ACTN</name>
<dbReference type="InterPro" id="IPR019752">
    <property type="entry name" value="Pyrv/ketoisovalerate_OxRed_cat"/>
</dbReference>
<dbReference type="GO" id="GO:0016625">
    <property type="term" value="F:oxidoreductase activity, acting on the aldehyde or oxo group of donors, iron-sulfur protein as acceptor"/>
    <property type="evidence" value="ECO:0007669"/>
    <property type="project" value="InterPro"/>
</dbReference>
<evidence type="ECO:0000256" key="1">
    <source>
        <dbReference type="ARBA" id="ARBA00023002"/>
    </source>
</evidence>
<dbReference type="Gene3D" id="3.40.920.10">
    <property type="entry name" value="Pyruvate-ferredoxin oxidoreductase, PFOR, domain III"/>
    <property type="match status" value="1"/>
</dbReference>
<keyword evidence="1" id="KW-0560">Oxidoreductase</keyword>
<protein>
    <submittedName>
        <fullName evidence="3">Pyruvate ferredoxin oxidoreductase</fullName>
    </submittedName>
</protein>
<evidence type="ECO:0000313" key="4">
    <source>
        <dbReference type="Proteomes" id="UP000177876"/>
    </source>
</evidence>
<dbReference type="Proteomes" id="UP000177876">
    <property type="component" value="Unassembled WGS sequence"/>
</dbReference>
<comment type="caution">
    <text evidence="3">The sequence shown here is derived from an EMBL/GenBank/DDBJ whole genome shotgun (WGS) entry which is preliminary data.</text>
</comment>
<dbReference type="AlphaFoldDB" id="A0A1F2WIQ6"/>
<dbReference type="SUPFAM" id="SSF53323">
    <property type="entry name" value="Pyruvate-ferredoxin oxidoreductase, PFOR, domain III"/>
    <property type="match status" value="1"/>
</dbReference>